<feature type="region of interest" description="Disordered" evidence="1">
    <location>
        <begin position="640"/>
        <end position="659"/>
    </location>
</feature>
<feature type="region of interest" description="Disordered" evidence="1">
    <location>
        <begin position="1095"/>
        <end position="1200"/>
    </location>
</feature>
<feature type="region of interest" description="Disordered" evidence="1">
    <location>
        <begin position="1223"/>
        <end position="1242"/>
    </location>
</feature>
<dbReference type="STRING" id="1160509.A0A3N4HRM2"/>
<dbReference type="OrthoDB" id="5282763at2759"/>
<gene>
    <name evidence="2" type="ORF">BJ508DRAFT_312877</name>
</gene>
<proteinExistence type="predicted"/>
<reference evidence="2 3" key="1">
    <citation type="journal article" date="2018" name="Nat. Ecol. Evol.">
        <title>Pezizomycetes genomes reveal the molecular basis of ectomycorrhizal truffle lifestyle.</title>
        <authorList>
            <person name="Murat C."/>
            <person name="Payen T."/>
            <person name="Noel B."/>
            <person name="Kuo A."/>
            <person name="Morin E."/>
            <person name="Chen J."/>
            <person name="Kohler A."/>
            <person name="Krizsan K."/>
            <person name="Balestrini R."/>
            <person name="Da Silva C."/>
            <person name="Montanini B."/>
            <person name="Hainaut M."/>
            <person name="Levati E."/>
            <person name="Barry K.W."/>
            <person name="Belfiori B."/>
            <person name="Cichocki N."/>
            <person name="Clum A."/>
            <person name="Dockter R.B."/>
            <person name="Fauchery L."/>
            <person name="Guy J."/>
            <person name="Iotti M."/>
            <person name="Le Tacon F."/>
            <person name="Lindquist E.A."/>
            <person name="Lipzen A."/>
            <person name="Malagnac F."/>
            <person name="Mello A."/>
            <person name="Molinier V."/>
            <person name="Miyauchi S."/>
            <person name="Poulain J."/>
            <person name="Riccioni C."/>
            <person name="Rubini A."/>
            <person name="Sitrit Y."/>
            <person name="Splivallo R."/>
            <person name="Traeger S."/>
            <person name="Wang M."/>
            <person name="Zifcakova L."/>
            <person name="Wipf D."/>
            <person name="Zambonelli A."/>
            <person name="Paolocci F."/>
            <person name="Nowrousian M."/>
            <person name="Ottonello S."/>
            <person name="Baldrian P."/>
            <person name="Spatafora J.W."/>
            <person name="Henrissat B."/>
            <person name="Nagy L.G."/>
            <person name="Aury J.M."/>
            <person name="Wincker P."/>
            <person name="Grigoriev I.V."/>
            <person name="Bonfante P."/>
            <person name="Martin F.M."/>
        </authorList>
    </citation>
    <scope>NUCLEOTIDE SEQUENCE [LARGE SCALE GENOMIC DNA]</scope>
    <source>
        <strain evidence="2 3">RN42</strain>
    </source>
</reference>
<dbReference type="InterPro" id="IPR040521">
    <property type="entry name" value="KDZ"/>
</dbReference>
<evidence type="ECO:0000313" key="3">
    <source>
        <dbReference type="Proteomes" id="UP000275078"/>
    </source>
</evidence>
<accession>A0A3N4HRM2</accession>
<dbReference type="EMBL" id="ML119790">
    <property type="protein sequence ID" value="RPA74430.1"/>
    <property type="molecule type" value="Genomic_DNA"/>
</dbReference>
<protein>
    <recommendedName>
        <fullName evidence="4">CxC1-like cysteine cluster associated with KDZ transposases domain-containing protein</fullName>
    </recommendedName>
</protein>
<keyword evidence="3" id="KW-1185">Reference proteome</keyword>
<name>A0A3N4HRM2_ASCIM</name>
<feature type="region of interest" description="Disordered" evidence="1">
    <location>
        <begin position="93"/>
        <end position="119"/>
    </location>
</feature>
<feature type="compositionally biased region" description="Polar residues" evidence="1">
    <location>
        <begin position="1162"/>
        <end position="1189"/>
    </location>
</feature>
<evidence type="ECO:0000256" key="1">
    <source>
        <dbReference type="SAM" id="MobiDB-lite"/>
    </source>
</evidence>
<feature type="compositionally biased region" description="Polar residues" evidence="1">
    <location>
        <begin position="9"/>
        <end position="23"/>
    </location>
</feature>
<dbReference type="Proteomes" id="UP000275078">
    <property type="component" value="Unassembled WGS sequence"/>
</dbReference>
<feature type="compositionally biased region" description="Acidic residues" evidence="1">
    <location>
        <begin position="647"/>
        <end position="658"/>
    </location>
</feature>
<dbReference type="PANTHER" id="PTHR33096:SF1">
    <property type="entry name" value="CXC1-LIKE CYSTEINE CLUSTER ASSOCIATED WITH KDZ TRANSPOSASES DOMAIN-CONTAINING PROTEIN"/>
    <property type="match status" value="1"/>
</dbReference>
<dbReference type="PANTHER" id="PTHR33096">
    <property type="entry name" value="CXC2 DOMAIN-CONTAINING PROTEIN"/>
    <property type="match status" value="1"/>
</dbReference>
<feature type="compositionally biased region" description="Polar residues" evidence="1">
    <location>
        <begin position="105"/>
        <end position="114"/>
    </location>
</feature>
<evidence type="ECO:0008006" key="4">
    <source>
        <dbReference type="Google" id="ProtNLM"/>
    </source>
</evidence>
<dbReference type="Pfam" id="PF18758">
    <property type="entry name" value="KDZ"/>
    <property type="match status" value="1"/>
</dbReference>
<feature type="region of interest" description="Disordered" evidence="1">
    <location>
        <begin position="1"/>
        <end position="32"/>
    </location>
</feature>
<sequence>MARVRVPRSSGSRASNIATYTSHRNNRRHKRARIQLETKGHLALDEDTAEDVDNTWGYDIGYDLPSTTGDRPAAEIRRHDDIWEDFDDEEEDYFAEEEPHRRQPSRPNRTGETADTSKKNSARLDGIVGRIGKVWATNKMQCGCIRTRPVEIFCIGWMESERKVFSRCECKDWFSMLVLHGYFPASALMPQTAIAIDVLTFSYYQSTRGSFSKDGFALGLQDMHRHLLLPVHEPNYSQSFMDCLPFFHRARKCRDDYVRGLLAKKAVQLYSDLQRERPDEMTDIDNTLVQAPPKPLTFEIGSYEELCPSCFYRPFSDDKDGVTVALDGNFQHRRRREAAKNASHFFYQTSLFFEPPLEMVRQANFIPPKEETLCSSNFRATAAKPSSLIPYDETGVLAIVCRFVIILSISVEKWARLTSYVRHDSPLRFMNLHAGERLLWVTDFVEKTIKGFFLEGLEIGKMILMYDIACQLDAFINHKDHGNPFLVEQLEVVVNKFHGYAHEFRCHERWGAHQKKGVGESDGEGVERLWSFLRPLVTPGYVCFHALLAPMGCTVTSEGSSTVNTFVRKTSSPANRKLFIEIYSLRLAQRKRYSIGKTLTGRYATAELHRSVAADTLQLDVLGRRAKTGESVVVVPALAHNDLEGGGGDDDEQEENAESDPIITTALLRKELRKRIAYFKRTTPLAAHDYVTVYDALLAEKEMRMKIEKVDDDFQNGLITADQHTALLNDFNPELLSELEAKTLALIRKYKQDPDDWKEGGELWRRAAQKRNPDQKIYDRLVLQHKAEKELRSAESMPNGALKRQRVAAAKMKLKKQKDAVSKVMQERGTSPSLWDTNSVLFEKFALADVTRKLEHIYRRILQNAAGRSMQLRELKARSSGHNNSAKLVRDVQRAYPGIAADIVAFNKLARTIKDERIRPHDLSMAAFISADDDNDVGEKARESLFALHLLRTTALENLEDRVHDISNALWVSSALVRVGIRQLSRWERALEEIAIVKREWTRMTLYAEQFLRTLLAYLDEPGATCKKEVAYMLWDEMPTADDLVRSREKLEEKVPHSAGDFPIPPTLQDLLDRAYIKTRLVIFEYPEHVHQQWEDWDGVGSSPPPDRRSVVRETASLSPPPLEPPRTGNRITISPTPLPDFPRNGNRNTTSTPMPGGPSGQPENRSIRTNTSSATPTADPPSRNTTAHQHAAIEQPTYLPVGERVTRAADVGMGPTTGQIAAGVGISSDTRPAGSQDDTNDDEFGAMLANDTYWDDFKDLEAQADEQLFNYKNAHLDKQDRDEVVDLRQDL</sequence>
<evidence type="ECO:0000313" key="2">
    <source>
        <dbReference type="EMBL" id="RPA74430.1"/>
    </source>
</evidence>
<organism evidence="2 3">
    <name type="scientific">Ascobolus immersus RN42</name>
    <dbReference type="NCBI Taxonomy" id="1160509"/>
    <lineage>
        <taxon>Eukaryota</taxon>
        <taxon>Fungi</taxon>
        <taxon>Dikarya</taxon>
        <taxon>Ascomycota</taxon>
        <taxon>Pezizomycotina</taxon>
        <taxon>Pezizomycetes</taxon>
        <taxon>Pezizales</taxon>
        <taxon>Ascobolaceae</taxon>
        <taxon>Ascobolus</taxon>
    </lineage>
</organism>